<dbReference type="OrthoDB" id="1081447at2"/>
<dbReference type="RefSeq" id="WP_024997610.1">
    <property type="nucleotide sequence ID" value="NZ_ATZI01000006.1"/>
</dbReference>
<name>A0A069DCN9_9BACE</name>
<dbReference type="AlphaFoldDB" id="A0A069DCN9"/>
<keyword evidence="3" id="KW-1185">Reference proteome</keyword>
<organism evidence="2 3">
    <name type="scientific">Bacteroides graminisolvens DSM 19988 = JCM 15093</name>
    <dbReference type="NCBI Taxonomy" id="1121097"/>
    <lineage>
        <taxon>Bacteria</taxon>
        <taxon>Pseudomonadati</taxon>
        <taxon>Bacteroidota</taxon>
        <taxon>Bacteroidia</taxon>
        <taxon>Bacteroidales</taxon>
        <taxon>Bacteroidaceae</taxon>
        <taxon>Bacteroides</taxon>
    </lineage>
</organism>
<feature type="transmembrane region" description="Helical" evidence="1">
    <location>
        <begin position="43"/>
        <end position="69"/>
    </location>
</feature>
<dbReference type="InterPro" id="IPR032129">
    <property type="entry name" value="DUF5056"/>
</dbReference>
<dbReference type="EMBL" id="BAJS01000037">
    <property type="protein sequence ID" value="GAK38079.1"/>
    <property type="molecule type" value="Genomic_DNA"/>
</dbReference>
<sequence length="108" mass="12043">MTEIDDKMLKQFFNDNKNEVEDNGFSERVMSHLPGRAQRLAKLWTLISFLLAITLFVILDGFQIIAGILRNVFVSLVQNGAENVDPKSLLIALIVLVVIGIRKACSIA</sequence>
<evidence type="ECO:0008006" key="4">
    <source>
        <dbReference type="Google" id="ProtNLM"/>
    </source>
</evidence>
<proteinExistence type="predicted"/>
<keyword evidence="1" id="KW-0812">Transmembrane</keyword>
<gene>
    <name evidence="2" type="ORF">JCM15093_3375</name>
</gene>
<dbReference type="eggNOG" id="ENOG502ZEGZ">
    <property type="taxonomic scope" value="Bacteria"/>
</dbReference>
<evidence type="ECO:0000256" key="1">
    <source>
        <dbReference type="SAM" id="Phobius"/>
    </source>
</evidence>
<protein>
    <recommendedName>
        <fullName evidence="4">DUF5056 domain-containing protein</fullName>
    </recommendedName>
</protein>
<keyword evidence="1" id="KW-1133">Transmembrane helix</keyword>
<feature type="transmembrane region" description="Helical" evidence="1">
    <location>
        <begin position="89"/>
        <end position="105"/>
    </location>
</feature>
<accession>A0A069DCN9</accession>
<evidence type="ECO:0000313" key="2">
    <source>
        <dbReference type="EMBL" id="GAK38079.1"/>
    </source>
</evidence>
<comment type="caution">
    <text evidence="2">The sequence shown here is derived from an EMBL/GenBank/DDBJ whole genome shotgun (WGS) entry which is preliminary data.</text>
</comment>
<evidence type="ECO:0000313" key="3">
    <source>
        <dbReference type="Proteomes" id="UP000027601"/>
    </source>
</evidence>
<dbReference type="Proteomes" id="UP000027601">
    <property type="component" value="Unassembled WGS sequence"/>
</dbReference>
<reference evidence="2 3" key="1">
    <citation type="journal article" date="2015" name="Microbes Environ.">
        <title>Distribution and evolution of nitrogen fixation genes in the phylum bacteroidetes.</title>
        <authorList>
            <person name="Inoue J."/>
            <person name="Oshima K."/>
            <person name="Suda W."/>
            <person name="Sakamoto M."/>
            <person name="Iino T."/>
            <person name="Noda S."/>
            <person name="Hongoh Y."/>
            <person name="Hattori M."/>
            <person name="Ohkuma M."/>
        </authorList>
    </citation>
    <scope>NUCLEOTIDE SEQUENCE [LARGE SCALE GENOMIC DNA]</scope>
    <source>
        <strain evidence="2 3">JCM 15093</strain>
    </source>
</reference>
<dbReference type="Pfam" id="PF16479">
    <property type="entry name" value="DUF5056"/>
    <property type="match status" value="1"/>
</dbReference>
<dbReference type="STRING" id="1121097.GCA_000428125_01811"/>
<keyword evidence="1" id="KW-0472">Membrane</keyword>